<dbReference type="PROSITE" id="PS51318">
    <property type="entry name" value="TAT"/>
    <property type="match status" value="1"/>
</dbReference>
<keyword evidence="1" id="KW-0411">Iron-sulfur</keyword>
<dbReference type="AlphaFoldDB" id="A0A1T4WXP0"/>
<dbReference type="GO" id="GO:0051536">
    <property type="term" value="F:iron-sulfur cluster binding"/>
    <property type="evidence" value="ECO:0007669"/>
    <property type="project" value="UniProtKB-KW"/>
</dbReference>
<keyword evidence="3" id="KW-1185">Reference proteome</keyword>
<dbReference type="EMBL" id="FUYC01000005">
    <property type="protein sequence ID" value="SKA82076.1"/>
    <property type="molecule type" value="Genomic_DNA"/>
</dbReference>
<dbReference type="SUPFAM" id="SSF48452">
    <property type="entry name" value="TPR-like"/>
    <property type="match status" value="2"/>
</dbReference>
<gene>
    <name evidence="2" type="ORF">SAMN02745704_01499</name>
</gene>
<protein>
    <submittedName>
        <fullName evidence="2">Tetratricopeptide repeat-containing protein</fullName>
    </submittedName>
</protein>
<proteinExistence type="predicted"/>
<dbReference type="Gene3D" id="1.25.40.10">
    <property type="entry name" value="Tetratricopeptide repeat domain"/>
    <property type="match status" value="2"/>
</dbReference>
<evidence type="ECO:0000313" key="3">
    <source>
        <dbReference type="Proteomes" id="UP000190027"/>
    </source>
</evidence>
<keyword evidence="1" id="KW-0408">Iron</keyword>
<name>A0A1T4WXP0_9BACT</name>
<dbReference type="Proteomes" id="UP000190027">
    <property type="component" value="Unassembled WGS sequence"/>
</dbReference>
<dbReference type="InterPro" id="IPR019734">
    <property type="entry name" value="TPR_rpt"/>
</dbReference>
<evidence type="ECO:0000256" key="1">
    <source>
        <dbReference type="ARBA" id="ARBA00023014"/>
    </source>
</evidence>
<sequence>MPLFSRTSFIRGAAGLVLLLSLAVLCGPFVRASNVRADTHAPTTRSLPDPKEDRACLQEAGALLDAGEFHKARTLLRTHLQTTGRLPAHGYDPCARDAAENETTADPRHEESRALTATLCLALGNALYMEGEMADAYAAFRSARTGLPEDPAACRNLALAAYGLERWTESAALFETASDLLPSPDPKLLRQAATAWSLGGRDQKAAGTIARALDLVGKPDAEWLELYAHLHTKAGKHLQGLHPLLTALRRAPQRLSLWLALGNAEWRGQRLPRAVAALETALRLRQRSTTSTETEDTVSAATLRRQLDSLYANGGLPAQAAMRLLHRPGEQKTQWLDRAAALFDEAQRPEKALNALQQAQQQQFSRARLLRMARLCMRYGMDRRACDLFLRYLECTGQPGQPSANGRDDIDQVRIQLAICALGIGNHDLARTALKDIPRTSANHAYAAKMLELLAPPAETP</sequence>
<accession>A0A1T4WXP0</accession>
<dbReference type="STRING" id="1121449.SAMN02745704_01499"/>
<dbReference type="SMART" id="SM00028">
    <property type="entry name" value="TPR"/>
    <property type="match status" value="3"/>
</dbReference>
<dbReference type="InterPro" id="IPR006311">
    <property type="entry name" value="TAT_signal"/>
</dbReference>
<dbReference type="RefSeq" id="WP_078717069.1">
    <property type="nucleotide sequence ID" value="NZ_FUYC01000005.1"/>
</dbReference>
<evidence type="ECO:0000313" key="2">
    <source>
        <dbReference type="EMBL" id="SKA82076.1"/>
    </source>
</evidence>
<dbReference type="InterPro" id="IPR011990">
    <property type="entry name" value="TPR-like_helical_dom_sf"/>
</dbReference>
<reference evidence="2 3" key="1">
    <citation type="submission" date="2017-02" db="EMBL/GenBank/DDBJ databases">
        <authorList>
            <person name="Peterson S.W."/>
        </authorList>
    </citation>
    <scope>NUCLEOTIDE SEQUENCE [LARGE SCALE GENOMIC DNA]</scope>
    <source>
        <strain evidence="2 3">DSM 16080</strain>
    </source>
</reference>
<keyword evidence="1" id="KW-0479">Metal-binding</keyword>
<organism evidence="2 3">
    <name type="scientific">Paucidesulfovibrio gracilis DSM 16080</name>
    <dbReference type="NCBI Taxonomy" id="1121449"/>
    <lineage>
        <taxon>Bacteria</taxon>
        <taxon>Pseudomonadati</taxon>
        <taxon>Thermodesulfobacteriota</taxon>
        <taxon>Desulfovibrionia</taxon>
        <taxon>Desulfovibrionales</taxon>
        <taxon>Desulfovibrionaceae</taxon>
        <taxon>Paucidesulfovibrio</taxon>
    </lineage>
</organism>